<dbReference type="AlphaFoldDB" id="A0AAQ3N4X7"/>
<accession>A0AAQ3N4X7</accession>
<keyword evidence="2" id="KW-1185">Reference proteome</keyword>
<proteinExistence type="predicted"/>
<organism evidence="1 2">
    <name type="scientific">Vigna mungo</name>
    <name type="common">Black gram</name>
    <name type="synonym">Phaseolus mungo</name>
    <dbReference type="NCBI Taxonomy" id="3915"/>
    <lineage>
        <taxon>Eukaryota</taxon>
        <taxon>Viridiplantae</taxon>
        <taxon>Streptophyta</taxon>
        <taxon>Embryophyta</taxon>
        <taxon>Tracheophyta</taxon>
        <taxon>Spermatophyta</taxon>
        <taxon>Magnoliopsida</taxon>
        <taxon>eudicotyledons</taxon>
        <taxon>Gunneridae</taxon>
        <taxon>Pentapetalae</taxon>
        <taxon>rosids</taxon>
        <taxon>fabids</taxon>
        <taxon>Fabales</taxon>
        <taxon>Fabaceae</taxon>
        <taxon>Papilionoideae</taxon>
        <taxon>50 kb inversion clade</taxon>
        <taxon>NPAAA clade</taxon>
        <taxon>indigoferoid/millettioid clade</taxon>
        <taxon>Phaseoleae</taxon>
        <taxon>Vigna</taxon>
    </lineage>
</organism>
<gene>
    <name evidence="1" type="ORF">V8G54_024054</name>
</gene>
<sequence length="102" mass="11302">MEPNSKKHFSFLLSIKRIATFVMGHPSILGTFFDASKDLDTSHASIIIFSVNDSCFSTSVSSSSCEFCMNCIYANKAGLKTTTNLENSFNGRYSSCGCRFLW</sequence>
<dbReference type="Proteomes" id="UP001374535">
    <property type="component" value="Chromosome 7"/>
</dbReference>
<protein>
    <submittedName>
        <fullName evidence="1">Uncharacterized protein</fullName>
    </submittedName>
</protein>
<evidence type="ECO:0000313" key="1">
    <source>
        <dbReference type="EMBL" id="WVZ03248.1"/>
    </source>
</evidence>
<name>A0AAQ3N4X7_VIGMU</name>
<evidence type="ECO:0000313" key="2">
    <source>
        <dbReference type="Proteomes" id="UP001374535"/>
    </source>
</evidence>
<reference evidence="1 2" key="1">
    <citation type="journal article" date="2023" name="Life. Sci Alliance">
        <title>Evolutionary insights into 3D genome organization and epigenetic landscape of Vigna mungo.</title>
        <authorList>
            <person name="Junaid A."/>
            <person name="Singh B."/>
            <person name="Bhatia S."/>
        </authorList>
    </citation>
    <scope>NUCLEOTIDE SEQUENCE [LARGE SCALE GENOMIC DNA]</scope>
    <source>
        <strain evidence="1">Urdbean</strain>
    </source>
</reference>
<dbReference type="EMBL" id="CP144694">
    <property type="protein sequence ID" value="WVZ03248.1"/>
    <property type="molecule type" value="Genomic_DNA"/>
</dbReference>